<proteinExistence type="predicted"/>
<dbReference type="EMBL" id="CP036289">
    <property type="protein sequence ID" value="QDU76521.1"/>
    <property type="molecule type" value="Genomic_DNA"/>
</dbReference>
<dbReference type="KEGG" id="bvo:Pan97_35720"/>
<evidence type="ECO:0008006" key="3">
    <source>
        <dbReference type="Google" id="ProtNLM"/>
    </source>
</evidence>
<dbReference type="Proteomes" id="UP000318626">
    <property type="component" value="Chromosome"/>
</dbReference>
<organism evidence="1 2">
    <name type="scientific">Bremerella volcania</name>
    <dbReference type="NCBI Taxonomy" id="2527984"/>
    <lineage>
        <taxon>Bacteria</taxon>
        <taxon>Pseudomonadati</taxon>
        <taxon>Planctomycetota</taxon>
        <taxon>Planctomycetia</taxon>
        <taxon>Pirellulales</taxon>
        <taxon>Pirellulaceae</taxon>
        <taxon>Bremerella</taxon>
    </lineage>
</organism>
<dbReference type="InterPro" id="IPR011006">
    <property type="entry name" value="CheY-like_superfamily"/>
</dbReference>
<keyword evidence="2" id="KW-1185">Reference proteome</keyword>
<dbReference type="RefSeq" id="WP_144974690.1">
    <property type="nucleotide sequence ID" value="NZ_CP036289.1"/>
</dbReference>
<reference evidence="2" key="1">
    <citation type="submission" date="2019-02" db="EMBL/GenBank/DDBJ databases">
        <title>Deep-cultivation of Planctomycetes and their phenomic and genomic characterization uncovers novel biology.</title>
        <authorList>
            <person name="Wiegand S."/>
            <person name="Jogler M."/>
            <person name="Boedeker C."/>
            <person name="Pinto D."/>
            <person name="Vollmers J."/>
            <person name="Rivas-Marin E."/>
            <person name="Kohn T."/>
            <person name="Peeters S.H."/>
            <person name="Heuer A."/>
            <person name="Rast P."/>
            <person name="Oberbeckmann S."/>
            <person name="Bunk B."/>
            <person name="Jeske O."/>
            <person name="Meyerdierks A."/>
            <person name="Storesund J.E."/>
            <person name="Kallscheuer N."/>
            <person name="Luecker S."/>
            <person name="Lage O.M."/>
            <person name="Pohl T."/>
            <person name="Merkel B.J."/>
            <person name="Hornburger P."/>
            <person name="Mueller R.-W."/>
            <person name="Bruemmer F."/>
            <person name="Labrenz M."/>
            <person name="Spormann A.M."/>
            <person name="Op den Camp H."/>
            <person name="Overmann J."/>
            <person name="Amann R."/>
            <person name="Jetten M.S.M."/>
            <person name="Mascher T."/>
            <person name="Medema M.H."/>
            <person name="Devos D.P."/>
            <person name="Kaster A.-K."/>
            <person name="Ovreas L."/>
            <person name="Rohde M."/>
            <person name="Galperin M.Y."/>
            <person name="Jogler C."/>
        </authorList>
    </citation>
    <scope>NUCLEOTIDE SEQUENCE [LARGE SCALE GENOMIC DNA]</scope>
    <source>
        <strain evidence="2">Pan97</strain>
    </source>
</reference>
<dbReference type="Gene3D" id="3.40.50.2300">
    <property type="match status" value="1"/>
</dbReference>
<dbReference type="SUPFAM" id="SSF52172">
    <property type="entry name" value="CheY-like"/>
    <property type="match status" value="1"/>
</dbReference>
<sequence length="116" mass="12308">MILYFTADLMSNSRVSGPARANGIPLRVIASKGGILETIDEETTALLVDLNPPARDAISTIQEVRAAHPDLPIVVHGPHVQVDLLGQAREAGAEVLTNGQFHQQVDAILAKLAEPA</sequence>
<accession>A0A518CBA4</accession>
<dbReference type="OrthoDB" id="277630at2"/>
<name>A0A518CBA4_9BACT</name>
<evidence type="ECO:0000313" key="1">
    <source>
        <dbReference type="EMBL" id="QDU76521.1"/>
    </source>
</evidence>
<gene>
    <name evidence="1" type="ORF">Pan97_35720</name>
</gene>
<protein>
    <recommendedName>
        <fullName evidence="3">Response regulatory domain-containing protein</fullName>
    </recommendedName>
</protein>
<evidence type="ECO:0000313" key="2">
    <source>
        <dbReference type="Proteomes" id="UP000318626"/>
    </source>
</evidence>
<dbReference type="AlphaFoldDB" id="A0A518CBA4"/>